<feature type="transmembrane region" description="Helical" evidence="5">
    <location>
        <begin position="65"/>
        <end position="83"/>
    </location>
</feature>
<evidence type="ECO:0000256" key="1">
    <source>
        <dbReference type="ARBA" id="ARBA00004141"/>
    </source>
</evidence>
<dbReference type="InterPro" id="IPR000620">
    <property type="entry name" value="EamA_dom"/>
</dbReference>
<dbReference type="SUPFAM" id="SSF103481">
    <property type="entry name" value="Multidrug resistance efflux transporter EmrE"/>
    <property type="match status" value="2"/>
</dbReference>
<feature type="transmembrane region" description="Helical" evidence="5">
    <location>
        <begin position="230"/>
        <end position="250"/>
    </location>
</feature>
<evidence type="ECO:0000256" key="3">
    <source>
        <dbReference type="ARBA" id="ARBA00022989"/>
    </source>
</evidence>
<evidence type="ECO:0000313" key="8">
    <source>
        <dbReference type="EMBL" id="SIQ72537.1"/>
    </source>
</evidence>
<dbReference type="AlphaFoldDB" id="A0A0B3C2E2"/>
<dbReference type="EMBL" id="JTAK01000002">
    <property type="protein sequence ID" value="KHO65672.1"/>
    <property type="molecule type" value="Genomic_DNA"/>
</dbReference>
<feature type="transmembrane region" description="Helical" evidence="5">
    <location>
        <begin position="35"/>
        <end position="53"/>
    </location>
</feature>
<evidence type="ECO:0000256" key="2">
    <source>
        <dbReference type="ARBA" id="ARBA00022692"/>
    </source>
</evidence>
<organism evidence="7 9">
    <name type="scientific">Pseudomonas flexibilis</name>
    <dbReference type="NCBI Taxonomy" id="706570"/>
    <lineage>
        <taxon>Bacteria</taxon>
        <taxon>Pseudomonadati</taxon>
        <taxon>Pseudomonadota</taxon>
        <taxon>Gammaproteobacteria</taxon>
        <taxon>Pseudomonadales</taxon>
        <taxon>Pseudomonadaceae</taxon>
        <taxon>Pseudomonas</taxon>
    </lineage>
</organism>
<keyword evidence="2 5" id="KW-0812">Transmembrane</keyword>
<dbReference type="OrthoDB" id="321830at2"/>
<accession>A0A0B2DAM9</accession>
<sequence>MPAPRILLLTLLAMLGFAGNSLLCRVALKSGALDAATFTSVRLLSGAMMLWLLVSVGRRRPEGSWPSALALFVYAAAFSFAYVQLDTASGALLLFGAVQLGMLAAAWRRGERLGRWQAAGLVLVIGGLLVLLLPGASAPDPLAALLMLGSGLAWALYSLRGQGTSDPLAATAGNFLRATPLALVLSIVLLADARWDAMGLFYAVLSGALASGVCYAIWYSALRGLTAVQAGTVQLSVPILAALGGSLLLAEPFTPRLALVSVAVLGGVALVLRARAAKR</sequence>
<feature type="transmembrane region" description="Helical" evidence="5">
    <location>
        <begin position="142"/>
        <end position="159"/>
    </location>
</feature>
<accession>A0A0B3C2E2</accession>
<gene>
    <name evidence="7" type="ORF">PT85_06375</name>
    <name evidence="8" type="ORF">SAMN05421672_10991</name>
</gene>
<comment type="subcellular location">
    <subcellularLocation>
        <location evidence="1">Membrane</location>
        <topology evidence="1">Multi-pass membrane protein</topology>
    </subcellularLocation>
</comment>
<keyword evidence="3 5" id="KW-1133">Transmembrane helix</keyword>
<evidence type="ECO:0000313" key="7">
    <source>
        <dbReference type="EMBL" id="KHO65672.1"/>
    </source>
</evidence>
<feature type="domain" description="EamA" evidence="6">
    <location>
        <begin position="143"/>
        <end position="272"/>
    </location>
</feature>
<keyword evidence="4 5" id="KW-0472">Membrane</keyword>
<dbReference type="GO" id="GO:0016020">
    <property type="term" value="C:membrane"/>
    <property type="evidence" value="ECO:0007669"/>
    <property type="project" value="UniProtKB-SubCell"/>
</dbReference>
<dbReference type="PANTHER" id="PTHR32322:SF9">
    <property type="entry name" value="AMINO-ACID METABOLITE EFFLUX PUMP-RELATED"/>
    <property type="match status" value="1"/>
</dbReference>
<proteinExistence type="predicted"/>
<keyword evidence="9" id="KW-1185">Reference proteome</keyword>
<reference evidence="8 10" key="2">
    <citation type="submission" date="2017-01" db="EMBL/GenBank/DDBJ databases">
        <authorList>
            <person name="Mah S.A."/>
            <person name="Swanson W.J."/>
            <person name="Moy G.W."/>
            <person name="Vacquier V.D."/>
        </authorList>
    </citation>
    <scope>NUCLEOTIDE SEQUENCE [LARGE SCALE GENOMIC DNA]</scope>
    <source>
        <strain evidence="8 10">ATCC 29606</strain>
    </source>
</reference>
<dbReference type="InterPro" id="IPR037185">
    <property type="entry name" value="EmrE-like"/>
</dbReference>
<reference evidence="7 9" key="1">
    <citation type="submission" date="2014-11" db="EMBL/GenBank/DDBJ databases">
        <title>Genome sequence of Pseudomonas tuomuerensis JCM 14085.</title>
        <authorList>
            <person name="Shin S.-K."/>
            <person name="Yi H."/>
        </authorList>
    </citation>
    <scope>NUCLEOTIDE SEQUENCE [LARGE SCALE GENOMIC DNA]</scope>
    <source>
        <strain evidence="7 9">JCM 14085</strain>
    </source>
</reference>
<evidence type="ECO:0000256" key="4">
    <source>
        <dbReference type="ARBA" id="ARBA00023136"/>
    </source>
</evidence>
<dbReference type="Proteomes" id="UP000186079">
    <property type="component" value="Unassembled WGS sequence"/>
</dbReference>
<feature type="domain" description="EamA" evidence="6">
    <location>
        <begin position="6"/>
        <end position="132"/>
    </location>
</feature>
<feature type="transmembrane region" description="Helical" evidence="5">
    <location>
        <begin position="256"/>
        <end position="274"/>
    </location>
</feature>
<evidence type="ECO:0000313" key="9">
    <source>
        <dbReference type="Proteomes" id="UP000030980"/>
    </source>
</evidence>
<feature type="transmembrane region" description="Helical" evidence="5">
    <location>
        <begin position="197"/>
        <end position="218"/>
    </location>
</feature>
<evidence type="ECO:0000256" key="5">
    <source>
        <dbReference type="SAM" id="Phobius"/>
    </source>
</evidence>
<name>A0A0B3C2E2_9PSED</name>
<dbReference type="RefSeq" id="WP_039560583.1">
    <property type="nucleotide sequence ID" value="NZ_FMUP01000001.1"/>
</dbReference>
<dbReference type="PANTHER" id="PTHR32322">
    <property type="entry name" value="INNER MEMBRANE TRANSPORTER"/>
    <property type="match status" value="1"/>
</dbReference>
<evidence type="ECO:0000259" key="6">
    <source>
        <dbReference type="Pfam" id="PF00892"/>
    </source>
</evidence>
<dbReference type="STRING" id="706570.PT85_06375"/>
<dbReference type="PATRIC" id="fig|706570.3.peg.1491"/>
<feature type="transmembrane region" description="Helical" evidence="5">
    <location>
        <begin position="89"/>
        <end position="107"/>
    </location>
</feature>
<protein>
    <submittedName>
        <fullName evidence="7">Membrane protein</fullName>
    </submittedName>
    <submittedName>
        <fullName evidence="8">Threonine/homoserine efflux transporter RhtA</fullName>
    </submittedName>
</protein>
<evidence type="ECO:0000313" key="10">
    <source>
        <dbReference type="Proteomes" id="UP000186079"/>
    </source>
</evidence>
<feature type="transmembrane region" description="Helical" evidence="5">
    <location>
        <begin position="171"/>
        <end position="191"/>
    </location>
</feature>
<dbReference type="InterPro" id="IPR050638">
    <property type="entry name" value="AA-Vitamin_Transporters"/>
</dbReference>
<dbReference type="Proteomes" id="UP000030980">
    <property type="component" value="Unassembled WGS sequence"/>
</dbReference>
<feature type="transmembrane region" description="Helical" evidence="5">
    <location>
        <begin position="119"/>
        <end position="136"/>
    </location>
</feature>
<dbReference type="EMBL" id="FTMC01000009">
    <property type="protein sequence ID" value="SIQ72537.1"/>
    <property type="molecule type" value="Genomic_DNA"/>
</dbReference>
<dbReference type="Pfam" id="PF00892">
    <property type="entry name" value="EamA"/>
    <property type="match status" value="2"/>
</dbReference>